<protein>
    <recommendedName>
        <fullName evidence="1">N-acetyltransferase domain-containing protein</fullName>
    </recommendedName>
</protein>
<dbReference type="PROSITE" id="PS51186">
    <property type="entry name" value="GNAT"/>
    <property type="match status" value="1"/>
</dbReference>
<organism evidence="2 3">
    <name type="scientific">Citrus unshiu</name>
    <name type="common">Satsuma mandarin</name>
    <name type="synonym">Citrus nobilis var. unshiu</name>
    <dbReference type="NCBI Taxonomy" id="55188"/>
    <lineage>
        <taxon>Eukaryota</taxon>
        <taxon>Viridiplantae</taxon>
        <taxon>Streptophyta</taxon>
        <taxon>Embryophyta</taxon>
        <taxon>Tracheophyta</taxon>
        <taxon>Spermatophyta</taxon>
        <taxon>Magnoliopsida</taxon>
        <taxon>eudicotyledons</taxon>
        <taxon>Gunneridae</taxon>
        <taxon>Pentapetalae</taxon>
        <taxon>rosids</taxon>
        <taxon>malvids</taxon>
        <taxon>Sapindales</taxon>
        <taxon>Rutaceae</taxon>
        <taxon>Aurantioideae</taxon>
        <taxon>Citrus</taxon>
    </lineage>
</organism>
<dbReference type="PANTHER" id="PTHR47542">
    <property type="entry name" value="ACYL-COA N-ACYLTRANSFERASES (NAT) SUPERFAMILY PROTEIN"/>
    <property type="match status" value="1"/>
</dbReference>
<dbReference type="InterPro" id="IPR016181">
    <property type="entry name" value="Acyl_CoA_acyltransferase"/>
</dbReference>
<evidence type="ECO:0000313" key="3">
    <source>
        <dbReference type="Proteomes" id="UP000236630"/>
    </source>
</evidence>
<reference evidence="2 3" key="1">
    <citation type="journal article" date="2017" name="Front. Genet.">
        <title>Draft sequencing of the heterozygous diploid genome of Satsuma (Citrus unshiu Marc.) using a hybrid assembly approach.</title>
        <authorList>
            <person name="Shimizu T."/>
            <person name="Tanizawa Y."/>
            <person name="Mochizuki T."/>
            <person name="Nagasaki H."/>
            <person name="Yoshioka T."/>
            <person name="Toyoda A."/>
            <person name="Fujiyama A."/>
            <person name="Kaminuma E."/>
            <person name="Nakamura Y."/>
        </authorList>
    </citation>
    <scope>NUCLEOTIDE SEQUENCE [LARGE SCALE GENOMIC DNA]</scope>
    <source>
        <strain evidence="3">cv. Miyagawa wase</strain>
    </source>
</reference>
<dbReference type="InterPro" id="IPR000182">
    <property type="entry name" value="GNAT_dom"/>
</dbReference>
<dbReference type="EMBL" id="BDQV01000830">
    <property type="protein sequence ID" value="GAY68186.1"/>
    <property type="molecule type" value="Genomic_DNA"/>
</dbReference>
<feature type="domain" description="N-acetyltransferase" evidence="1">
    <location>
        <begin position="1"/>
        <end position="85"/>
    </location>
</feature>
<name>A0A2H5QU80_CITUN</name>
<accession>A0A2H5QU80</accession>
<dbReference type="CDD" id="cd04301">
    <property type="entry name" value="NAT_SF"/>
    <property type="match status" value="1"/>
</dbReference>
<dbReference type="AlphaFoldDB" id="A0A2H5QU80"/>
<dbReference type="GO" id="GO:0016747">
    <property type="term" value="F:acyltransferase activity, transferring groups other than amino-acyl groups"/>
    <property type="evidence" value="ECO:0007669"/>
    <property type="project" value="InterPro"/>
</dbReference>
<comment type="caution">
    <text evidence="2">The sequence shown here is derived from an EMBL/GenBank/DDBJ whole genome shotgun (WGS) entry which is preliminary data.</text>
</comment>
<keyword evidence="3" id="KW-1185">Reference proteome</keyword>
<dbReference type="Pfam" id="PF00583">
    <property type="entry name" value="Acetyltransf_1"/>
    <property type="match status" value="1"/>
</dbReference>
<proteinExistence type="predicted"/>
<dbReference type="Gene3D" id="3.40.630.30">
    <property type="match status" value="1"/>
</dbReference>
<evidence type="ECO:0000259" key="1">
    <source>
        <dbReference type="PROSITE" id="PS51186"/>
    </source>
</evidence>
<dbReference type="STRING" id="55188.A0A2H5QU80"/>
<dbReference type="Proteomes" id="UP000236630">
    <property type="component" value="Unassembled WGS sequence"/>
</dbReference>
<gene>
    <name evidence="2" type="ORF">CUMW_262180</name>
</gene>
<dbReference type="PANTHER" id="PTHR47542:SF2">
    <property type="entry name" value="ACYL-COA N-ACYLTRANSFERASES (NAT) SUPERFAMILY PROTEIN"/>
    <property type="match status" value="1"/>
</dbReference>
<dbReference type="SUPFAM" id="SSF55729">
    <property type="entry name" value="Acyl-CoA N-acyltransferases (Nat)"/>
    <property type="match status" value="1"/>
</dbReference>
<evidence type="ECO:0000313" key="2">
    <source>
        <dbReference type="EMBL" id="GAY68186.1"/>
    </source>
</evidence>
<sequence length="85" mass="9677">MEKKLFPKRESLTISFDEELEKKNQSLLYIQIHGQVVGYSMYAWPPSLSASITKLAVKEKYRRQGHGEALLEAAVKKVEPELCPA</sequence>